<dbReference type="CDD" id="cd01570">
    <property type="entry name" value="NAPRTase_A"/>
    <property type="match status" value="1"/>
</dbReference>
<dbReference type="GO" id="GO:0034355">
    <property type="term" value="P:NAD+ biosynthetic process via the salvage pathway"/>
    <property type="evidence" value="ECO:0007669"/>
    <property type="project" value="TreeGrafter"/>
</dbReference>
<dbReference type="NCBIfam" id="NF009131">
    <property type="entry name" value="PRK12484.1"/>
    <property type="match status" value="1"/>
</dbReference>
<keyword evidence="14" id="KW-1185">Reference proteome</keyword>
<evidence type="ECO:0000259" key="12">
    <source>
        <dbReference type="Pfam" id="PF17956"/>
    </source>
</evidence>
<comment type="pathway">
    <text evidence="1 9">Cofactor biosynthesis; NAD(+) biosynthesis; nicotinate D-ribonucleotide from nicotinate: step 1/1.</text>
</comment>
<dbReference type="SUPFAM" id="SSF51690">
    <property type="entry name" value="Nicotinate/Quinolinate PRTase C-terminal domain-like"/>
    <property type="match status" value="1"/>
</dbReference>
<dbReference type="InterPro" id="IPR041619">
    <property type="entry name" value="NAPRTase_C"/>
</dbReference>
<dbReference type="GO" id="GO:0004516">
    <property type="term" value="F:nicotinate phosphoribosyltransferase activity"/>
    <property type="evidence" value="ECO:0007669"/>
    <property type="project" value="UniProtKB-UniRule"/>
</dbReference>
<evidence type="ECO:0000256" key="6">
    <source>
        <dbReference type="ARBA" id="ARBA00022642"/>
    </source>
</evidence>
<keyword evidence="7 9" id="KW-0808">Transferase</keyword>
<gene>
    <name evidence="13" type="ORF">CRP01_13315</name>
</gene>
<dbReference type="PANTHER" id="PTHR11098:SF1">
    <property type="entry name" value="NICOTINATE PHOSPHORIBOSYLTRANSFERASE"/>
    <property type="match status" value="1"/>
</dbReference>
<keyword evidence="5 9" id="KW-0436">Ligase</keyword>
<comment type="similarity">
    <text evidence="2 9">Belongs to the NAPRTase family.</text>
</comment>
<dbReference type="Pfam" id="PF17956">
    <property type="entry name" value="NAPRTase_C"/>
    <property type="match status" value="1"/>
</dbReference>
<sequence length="484" mass="53475">MTTSHLSRLYRTSWGLFTDLYQLTMGYGYWKNGMAERNAVFHLFYRKNPFGHPYALAAGLDLVIDLIRNFRFSVDDIQYLGALRAADGKPLFNESFLNYLQRMEFNCTISAVPEGTVVFPHQPLLRVEGPLIQAQLLETALLNIINFSTLITTKSARIYQAAQGESVLEFGLRRAQGIDGGLTATRAAYIGGCTGTSNVLAGRLFGIPVKGTHAHSWVMCFDEEIEAFAAYAEAMPNNCIFLVDTYDTEEGVKNAIRIGRGLREKGHDLLGIRLDSGDLAELSKIARTLLDEAGFTQTAIVASNDLDEYRIKSLKEQGAKISVWGVGTRLATAYDQAALGGVYKLAAIADEAGLWEYRVKLSEQAIKISNPGLLQVRRYSDPDGHPMGDQIYNLEFGNPPAEVINFGDDQKVSFEQAAGEEDLLLPVFQDGKLVYQSPDLHAIREHCLAQQARFAGLLDSPEYTNGLEPQLSVLKKGLVEEAMI</sequence>
<dbReference type="GO" id="GO:0047280">
    <property type="term" value="F:nicotinamide phosphoribosyltransferase activity"/>
    <property type="evidence" value="ECO:0007669"/>
    <property type="project" value="UniProtKB-ARBA"/>
</dbReference>
<dbReference type="PIRSF" id="PIRSF000484">
    <property type="entry name" value="NAPRT"/>
    <property type="match status" value="1"/>
</dbReference>
<reference evidence="13 14" key="1">
    <citation type="submission" date="2017-10" db="EMBL/GenBank/DDBJ databases">
        <title>The draft genome sequence of Lewinella nigricans NBRC 102662.</title>
        <authorList>
            <person name="Wang K."/>
        </authorList>
    </citation>
    <scope>NUCLEOTIDE SEQUENCE [LARGE SCALE GENOMIC DNA]</scope>
    <source>
        <strain evidence="13 14">NBRC 102662</strain>
    </source>
</reference>
<comment type="function">
    <text evidence="9">Catalyzes the first step in the biosynthesis of NAD from nicotinic acid, the ATP-dependent synthesis of beta-nicotinate D-ribonucleotide from nicotinate and 5-phospho-D-ribose 1-phosphate.</text>
</comment>
<dbReference type="UniPathway" id="UPA00253">
    <property type="reaction ID" value="UER00457"/>
</dbReference>
<dbReference type="FunFam" id="3.20.20.70:FF:000076">
    <property type="entry name" value="Nicotinate phosphoribosyltransferase"/>
    <property type="match status" value="1"/>
</dbReference>
<evidence type="ECO:0000259" key="10">
    <source>
        <dbReference type="Pfam" id="PF04095"/>
    </source>
</evidence>
<name>A0A2D0NDV5_FLAN2</name>
<dbReference type="EMBL" id="PDUD01000019">
    <property type="protein sequence ID" value="PHN05953.1"/>
    <property type="molecule type" value="Genomic_DNA"/>
</dbReference>
<comment type="catalytic activity">
    <reaction evidence="8 9">
        <text>5-phospho-alpha-D-ribose 1-diphosphate + nicotinate + ATP + H2O = nicotinate beta-D-ribonucleotide + ADP + phosphate + diphosphate</text>
        <dbReference type="Rhea" id="RHEA:36163"/>
        <dbReference type="ChEBI" id="CHEBI:15377"/>
        <dbReference type="ChEBI" id="CHEBI:30616"/>
        <dbReference type="ChEBI" id="CHEBI:32544"/>
        <dbReference type="ChEBI" id="CHEBI:33019"/>
        <dbReference type="ChEBI" id="CHEBI:43474"/>
        <dbReference type="ChEBI" id="CHEBI:57502"/>
        <dbReference type="ChEBI" id="CHEBI:58017"/>
        <dbReference type="ChEBI" id="CHEBI:456216"/>
        <dbReference type="EC" id="6.3.4.21"/>
    </reaction>
</comment>
<dbReference type="NCBIfam" id="NF006695">
    <property type="entry name" value="PRK09243.1-2"/>
    <property type="match status" value="1"/>
</dbReference>
<dbReference type="InterPro" id="IPR040727">
    <property type="entry name" value="NAPRTase_N"/>
</dbReference>
<evidence type="ECO:0000256" key="4">
    <source>
        <dbReference type="ARBA" id="ARBA00022553"/>
    </source>
</evidence>
<dbReference type="InterPro" id="IPR006405">
    <property type="entry name" value="Nic_PRibTrfase_pncB"/>
</dbReference>
<dbReference type="OrthoDB" id="9770610at2"/>
<keyword evidence="4" id="KW-0597">Phosphoprotein</keyword>
<keyword evidence="6 9" id="KW-0662">Pyridine nucleotide biosynthesis</keyword>
<dbReference type="Gene3D" id="3.20.140.10">
    <property type="entry name" value="nicotinate phosphoribosyltransferase"/>
    <property type="match status" value="1"/>
</dbReference>
<evidence type="ECO:0000256" key="2">
    <source>
        <dbReference type="ARBA" id="ARBA00010897"/>
    </source>
</evidence>
<dbReference type="Gene3D" id="3.20.20.70">
    <property type="entry name" value="Aldolase class I"/>
    <property type="match status" value="1"/>
</dbReference>
<dbReference type="EC" id="6.3.4.21" evidence="3 9"/>
<accession>A0A2D0NDV5</accession>
<comment type="caution">
    <text evidence="13">The sequence shown here is derived from an EMBL/GenBank/DDBJ whole genome shotgun (WGS) entry which is preliminary data.</text>
</comment>
<proteinExistence type="inferred from homology"/>
<dbReference type="NCBIfam" id="TIGR01513">
    <property type="entry name" value="NAPRTase_put"/>
    <property type="match status" value="1"/>
</dbReference>
<dbReference type="AlphaFoldDB" id="A0A2D0NDV5"/>
<dbReference type="Pfam" id="PF17767">
    <property type="entry name" value="NAPRTase_N"/>
    <property type="match status" value="1"/>
</dbReference>
<dbReference type="RefSeq" id="WP_099150546.1">
    <property type="nucleotide sequence ID" value="NZ_PDUD01000019.1"/>
</dbReference>
<dbReference type="Pfam" id="PF04095">
    <property type="entry name" value="NAPRTase"/>
    <property type="match status" value="1"/>
</dbReference>
<feature type="domain" description="Nicotinate phosphoribosyltransferase C-terminal" evidence="12">
    <location>
        <begin position="375"/>
        <end position="454"/>
    </location>
</feature>
<evidence type="ECO:0000256" key="3">
    <source>
        <dbReference type="ARBA" id="ARBA00013236"/>
    </source>
</evidence>
<protein>
    <recommendedName>
        <fullName evidence="3 9">Nicotinate phosphoribosyltransferase</fullName>
        <ecNumber evidence="3 9">6.3.4.21</ecNumber>
    </recommendedName>
</protein>
<evidence type="ECO:0000256" key="8">
    <source>
        <dbReference type="ARBA" id="ARBA00048668"/>
    </source>
</evidence>
<dbReference type="InterPro" id="IPR007229">
    <property type="entry name" value="Nic_PRibTrfase-Fam"/>
</dbReference>
<organism evidence="13 14">
    <name type="scientific">Flavilitoribacter nigricans (strain ATCC 23147 / DSM 23189 / NBRC 102662 / NCIMB 1420 / SS-2)</name>
    <name type="common">Lewinella nigricans</name>
    <dbReference type="NCBI Taxonomy" id="1122177"/>
    <lineage>
        <taxon>Bacteria</taxon>
        <taxon>Pseudomonadati</taxon>
        <taxon>Bacteroidota</taxon>
        <taxon>Saprospiria</taxon>
        <taxon>Saprospirales</taxon>
        <taxon>Lewinellaceae</taxon>
        <taxon>Flavilitoribacter</taxon>
    </lineage>
</organism>
<dbReference type="GO" id="GO:0005829">
    <property type="term" value="C:cytosol"/>
    <property type="evidence" value="ECO:0007669"/>
    <property type="project" value="TreeGrafter"/>
</dbReference>
<keyword evidence="13" id="KW-0328">Glycosyltransferase</keyword>
<dbReference type="InterPro" id="IPR036068">
    <property type="entry name" value="Nicotinate_pribotase-like_C"/>
</dbReference>
<evidence type="ECO:0000256" key="7">
    <source>
        <dbReference type="ARBA" id="ARBA00022679"/>
    </source>
</evidence>
<dbReference type="InterPro" id="IPR041525">
    <property type="entry name" value="N/Namide_PRibTrfase"/>
</dbReference>
<dbReference type="SUPFAM" id="SSF54675">
    <property type="entry name" value="Nicotinate/Quinolinate PRTase N-terminal domain-like"/>
    <property type="match status" value="1"/>
</dbReference>
<evidence type="ECO:0000256" key="9">
    <source>
        <dbReference type="RuleBase" id="RU365100"/>
    </source>
</evidence>
<dbReference type="InterPro" id="IPR013785">
    <property type="entry name" value="Aldolase_TIM"/>
</dbReference>
<feature type="domain" description="Nicotinate phosphoribosyltransferase N-terminal" evidence="11">
    <location>
        <begin position="16"/>
        <end position="146"/>
    </location>
</feature>
<evidence type="ECO:0000313" key="14">
    <source>
        <dbReference type="Proteomes" id="UP000223913"/>
    </source>
</evidence>
<evidence type="ECO:0000256" key="1">
    <source>
        <dbReference type="ARBA" id="ARBA00004952"/>
    </source>
</evidence>
<evidence type="ECO:0000259" key="11">
    <source>
        <dbReference type="Pfam" id="PF17767"/>
    </source>
</evidence>
<dbReference type="Proteomes" id="UP000223913">
    <property type="component" value="Unassembled WGS sequence"/>
</dbReference>
<feature type="domain" description="Nicotinate/nicotinamide phosphoribosyltransferase" evidence="10">
    <location>
        <begin position="168"/>
        <end position="348"/>
    </location>
</feature>
<dbReference type="PANTHER" id="PTHR11098">
    <property type="entry name" value="NICOTINATE PHOSPHORIBOSYLTRANSFERASE"/>
    <property type="match status" value="1"/>
</dbReference>
<evidence type="ECO:0000256" key="5">
    <source>
        <dbReference type="ARBA" id="ARBA00022598"/>
    </source>
</evidence>
<evidence type="ECO:0000313" key="13">
    <source>
        <dbReference type="EMBL" id="PHN05953.1"/>
    </source>
</evidence>
<comment type="PTM">
    <text evidence="9">Transiently phosphorylated on a His residue during the reaction cycle. Phosphorylation strongly increases the affinity for substrates and increases the rate of nicotinate D-ribonucleotide production. Dephosphorylation regenerates the low-affinity form of the enzyme, leading to product release.</text>
</comment>